<accession>M9LSX1</accession>
<dbReference type="GO" id="GO:0045002">
    <property type="term" value="P:double-strand break repair via single-strand annealing"/>
    <property type="evidence" value="ECO:0007669"/>
    <property type="project" value="TreeGrafter"/>
</dbReference>
<dbReference type="OrthoDB" id="206565at2759"/>
<evidence type="ECO:0000256" key="5">
    <source>
        <dbReference type="SAM" id="MobiDB-lite"/>
    </source>
</evidence>
<feature type="region of interest" description="Disordered" evidence="5">
    <location>
        <begin position="260"/>
        <end position="330"/>
    </location>
</feature>
<sequence length="601" mass="63554">MNSAAIHSAKLIAEFEKEQQASLPPTPRYPSEFPFGAPAAGPFGGASAATSGRSTMNNFADAHDGDAADVKPASAPVDDGASTYQPRRLTDFDYPGGWGAQTFSGVGGLTQDSASRIATLQAKLNQRLGPEYLSQRPGPGGVKRLTYIEGWKLIDLANEVFGFNGWSTTIRKLEIDFLDSPDGTRWSAGVTCILRVTLRDGAFHEDVGYGSADNARQKHVAIEKCKKEAVTDATKRALKNFGKLLGNCLYDHQYSTHALKVTNPPPKFDPAELHRRPELRPPPPPQPQPQPPQTHVQAAQPPRKLPPAPAPAPAPNTSAERAASATNGAAETCRAAAAPAPVRPVVAVAAVPQEAVEEASKDAVSERQQRSMLARQAYLERQQAEARKQATRSPPRAEIAPSSDSFDDGLLDELAYDESALADAEAASHALEMQIDQPRRVDDSTYGADDSGVAFPPEHGQAIKAEKTREVEMRRSTSPVKQVKTEALLPRRAGSVGRFVSPPPAPAPAVGMMRNGATSLSAASSAGRVAAAGGPRRFASALGAGVGVEGTVSREAGRAIGEPVNHAYLPPEARGVKRPSEASVERSAPPAPPSLNLARPT</sequence>
<dbReference type="Proteomes" id="UP000011976">
    <property type="component" value="Unassembled WGS sequence"/>
</dbReference>
<dbReference type="FunFam" id="3.30.390.80:FF:000001">
    <property type="entry name" value="DNA repair protein RAD52 homolog"/>
    <property type="match status" value="1"/>
</dbReference>
<dbReference type="InterPro" id="IPR041247">
    <property type="entry name" value="Rad52_fam"/>
</dbReference>
<feature type="region of interest" description="Disordered" evidence="5">
    <location>
        <begin position="432"/>
        <end position="482"/>
    </location>
</feature>
<dbReference type="EMBL" id="DF196769">
    <property type="protein sequence ID" value="GAC71479.1"/>
    <property type="molecule type" value="Genomic_DNA"/>
</dbReference>
<dbReference type="Pfam" id="PF04098">
    <property type="entry name" value="Rad52_Rad22"/>
    <property type="match status" value="1"/>
</dbReference>
<dbReference type="GO" id="GO:0006312">
    <property type="term" value="P:mitotic recombination"/>
    <property type="evidence" value="ECO:0007669"/>
    <property type="project" value="TreeGrafter"/>
</dbReference>
<dbReference type="AlphaFoldDB" id="M9LSX1"/>
<evidence type="ECO:0000256" key="2">
    <source>
        <dbReference type="ARBA" id="ARBA00022763"/>
    </source>
</evidence>
<dbReference type="STRING" id="1151754.M9LSX1"/>
<feature type="compositionally biased region" description="Polar residues" evidence="5">
    <location>
        <begin position="316"/>
        <end position="327"/>
    </location>
</feature>
<evidence type="ECO:0000256" key="1">
    <source>
        <dbReference type="ARBA" id="ARBA00006638"/>
    </source>
</evidence>
<evidence type="ECO:0000256" key="4">
    <source>
        <dbReference type="ARBA" id="ARBA00023204"/>
    </source>
</evidence>
<evidence type="ECO:0000313" key="7">
    <source>
        <dbReference type="Proteomes" id="UP000011976"/>
    </source>
</evidence>
<reference evidence="7" key="1">
    <citation type="journal article" date="2013" name="Genome Announc.">
        <title>Genome sequence of the basidiomycetous yeast Pseudozyma antarctica T-34, a producer of the glycolipid biosurfactants mannosylerythritol lipids.</title>
        <authorList>
            <person name="Morita T."/>
            <person name="Koike H."/>
            <person name="Koyama Y."/>
            <person name="Hagiwara H."/>
            <person name="Ito E."/>
            <person name="Fukuoka T."/>
            <person name="Imura T."/>
            <person name="Machida M."/>
            <person name="Kitamoto D."/>
        </authorList>
    </citation>
    <scope>NUCLEOTIDE SEQUENCE [LARGE SCALE GENOMIC DNA]</scope>
    <source>
        <strain evidence="7">T-34</strain>
    </source>
</reference>
<dbReference type="Gene3D" id="3.30.390.80">
    <property type="entry name" value="DNA repair protein Rad52/59/22"/>
    <property type="match status" value="1"/>
</dbReference>
<feature type="compositionally biased region" description="Basic and acidic residues" evidence="5">
    <location>
        <begin position="574"/>
        <end position="584"/>
    </location>
</feature>
<protein>
    <submittedName>
        <fullName evidence="6">DNA repair and recombination protein RAD52/RAD22</fullName>
    </submittedName>
</protein>
<feature type="compositionally biased region" description="Pro residues" evidence="5">
    <location>
        <begin position="303"/>
        <end position="314"/>
    </location>
</feature>
<dbReference type="InterPro" id="IPR007232">
    <property type="entry name" value="Rad52_Rad59_Rad22"/>
</dbReference>
<name>M9LSX1_PSEA3</name>
<proteinExistence type="inferred from homology"/>
<dbReference type="InterPro" id="IPR042525">
    <property type="entry name" value="Rad52_Rad59_Rad22_sf"/>
</dbReference>
<feature type="compositionally biased region" description="Low complexity" evidence="5">
    <location>
        <begin position="293"/>
        <end position="302"/>
    </location>
</feature>
<keyword evidence="2" id="KW-0227">DNA damage</keyword>
<dbReference type="GO" id="GO:0005634">
    <property type="term" value="C:nucleus"/>
    <property type="evidence" value="ECO:0007669"/>
    <property type="project" value="TreeGrafter"/>
</dbReference>
<evidence type="ECO:0000313" key="6">
    <source>
        <dbReference type="EMBL" id="GAC71479.1"/>
    </source>
</evidence>
<organism evidence="6 7">
    <name type="scientific">Pseudozyma antarctica (strain T-34)</name>
    <name type="common">Yeast</name>
    <name type="synonym">Candida antarctica</name>
    <dbReference type="NCBI Taxonomy" id="1151754"/>
    <lineage>
        <taxon>Eukaryota</taxon>
        <taxon>Fungi</taxon>
        <taxon>Dikarya</taxon>
        <taxon>Basidiomycota</taxon>
        <taxon>Ustilaginomycotina</taxon>
        <taxon>Ustilaginomycetes</taxon>
        <taxon>Ustilaginales</taxon>
        <taxon>Ustilaginaceae</taxon>
        <taxon>Moesziomyces</taxon>
    </lineage>
</organism>
<feature type="compositionally biased region" description="Pro residues" evidence="5">
    <location>
        <begin position="280"/>
        <end position="292"/>
    </location>
</feature>
<dbReference type="PANTHER" id="PTHR12132:SF1">
    <property type="entry name" value="DNA REPAIR PROTEIN RAD52 HOMOLOG"/>
    <property type="match status" value="1"/>
</dbReference>
<feature type="compositionally biased region" description="Basic and acidic residues" evidence="5">
    <location>
        <begin position="464"/>
        <end position="475"/>
    </location>
</feature>
<comment type="similarity">
    <text evidence="1">Belongs to the RAD52 family.</text>
</comment>
<dbReference type="PANTHER" id="PTHR12132">
    <property type="entry name" value="DNA REPAIR AND RECOMBINATION PROTEIN RAD52, RAD59"/>
    <property type="match status" value="1"/>
</dbReference>
<keyword evidence="4" id="KW-0234">DNA repair</keyword>
<gene>
    <name evidence="6" type="ORF">PANT_3c00047</name>
</gene>
<feature type="region of interest" description="Disordered" evidence="5">
    <location>
        <begin position="380"/>
        <end position="409"/>
    </location>
</feature>
<evidence type="ECO:0000256" key="3">
    <source>
        <dbReference type="ARBA" id="ARBA00023172"/>
    </source>
</evidence>
<dbReference type="SUPFAM" id="SSF54768">
    <property type="entry name" value="dsRNA-binding domain-like"/>
    <property type="match status" value="1"/>
</dbReference>
<feature type="compositionally biased region" description="Basic and acidic residues" evidence="5">
    <location>
        <begin position="269"/>
        <end position="279"/>
    </location>
</feature>
<dbReference type="GO" id="GO:0000724">
    <property type="term" value="P:double-strand break repair via homologous recombination"/>
    <property type="evidence" value="ECO:0007669"/>
    <property type="project" value="UniProtKB-ARBA"/>
</dbReference>
<keyword evidence="3" id="KW-0233">DNA recombination</keyword>
<feature type="region of interest" description="Disordered" evidence="5">
    <location>
        <begin position="557"/>
        <end position="601"/>
    </location>
</feature>
<dbReference type="GO" id="GO:0003697">
    <property type="term" value="F:single-stranded DNA binding"/>
    <property type="evidence" value="ECO:0007669"/>
    <property type="project" value="UniProtKB-ARBA"/>
</dbReference>